<protein>
    <recommendedName>
        <fullName evidence="8">Rhomboid family intramembrane serine protease</fullName>
    </recommendedName>
</protein>
<dbReference type="SUPFAM" id="SSF144091">
    <property type="entry name" value="Rhomboid-like"/>
    <property type="match status" value="1"/>
</dbReference>
<sequence length="338" mass="38606">MDWFQKLERKYSKYAIQNLMMYIIVLYAVGFVFEVFAPGVYSTYLSLDFAYIFKGQIWRLVTFIIQPPSTSIIFVFFSLYFYYLIGTVLENIWGSFKFNVYFFSGVILNIIAALIIYLIFGISFNMSTHYINLALFMAFAMEQPDMEVLLFFVIPIKIKWMALLDGIVFAIIILGGFIVPTIAVSGVNFGWTMWKGLYNAGLLSGSGMGCYANAIAALVSMINFIIFITVSKRRPFKTSTQKNYNKAMHTAGKAQKNNGSRQSFNETFYNANSEKTTWQGANKPYRPANGTPKHKCAVCGRTELDDENLVFRFCSKCAGNYEYCNEHLYTHIHIGKTQ</sequence>
<dbReference type="Gene3D" id="1.20.1540.10">
    <property type="entry name" value="Rhomboid-like"/>
    <property type="match status" value="1"/>
</dbReference>
<feature type="transmembrane region" description="Helical" evidence="5">
    <location>
        <begin position="166"/>
        <end position="191"/>
    </location>
</feature>
<keyword evidence="3 5" id="KW-1133">Transmembrane helix</keyword>
<feature type="transmembrane region" description="Helical" evidence="5">
    <location>
        <begin position="64"/>
        <end position="86"/>
    </location>
</feature>
<keyword evidence="2 5" id="KW-0812">Transmembrane</keyword>
<evidence type="ECO:0000256" key="5">
    <source>
        <dbReference type="SAM" id="Phobius"/>
    </source>
</evidence>
<evidence type="ECO:0000256" key="4">
    <source>
        <dbReference type="ARBA" id="ARBA00023136"/>
    </source>
</evidence>
<keyword evidence="7" id="KW-1185">Reference proteome</keyword>
<dbReference type="InterPro" id="IPR035952">
    <property type="entry name" value="Rhomboid-like_sf"/>
</dbReference>
<evidence type="ECO:0000256" key="1">
    <source>
        <dbReference type="ARBA" id="ARBA00004141"/>
    </source>
</evidence>
<gene>
    <name evidence="6" type="ORF">WMO14_02395</name>
</gene>
<feature type="transmembrane region" description="Helical" evidence="5">
    <location>
        <begin position="98"/>
        <end position="124"/>
    </location>
</feature>
<comment type="subcellular location">
    <subcellularLocation>
        <location evidence="1">Membrane</location>
        <topology evidence="1">Multi-pass membrane protein</topology>
    </subcellularLocation>
</comment>
<dbReference type="Proteomes" id="UP001442364">
    <property type="component" value="Unassembled WGS sequence"/>
</dbReference>
<evidence type="ECO:0000313" key="7">
    <source>
        <dbReference type="Proteomes" id="UP001442364"/>
    </source>
</evidence>
<organism evidence="6 7">
    <name type="scientific">[Lactobacillus] rogosae</name>
    <dbReference type="NCBI Taxonomy" id="706562"/>
    <lineage>
        <taxon>Bacteria</taxon>
        <taxon>Bacillati</taxon>
        <taxon>Bacillota</taxon>
        <taxon>Clostridia</taxon>
        <taxon>Lachnospirales</taxon>
        <taxon>Lachnospiraceae</taxon>
        <taxon>Lachnospira</taxon>
    </lineage>
</organism>
<comment type="caution">
    <text evidence="6">The sequence shown here is derived from an EMBL/GenBank/DDBJ whole genome shotgun (WGS) entry which is preliminary data.</text>
</comment>
<feature type="transmembrane region" description="Helical" evidence="5">
    <location>
        <begin position="130"/>
        <end position="154"/>
    </location>
</feature>
<dbReference type="RefSeq" id="WP_022501168.1">
    <property type="nucleotide sequence ID" value="NZ_DAWCMB010000227.1"/>
</dbReference>
<accession>A0ABV1BSL2</accession>
<keyword evidence="4 5" id="KW-0472">Membrane</keyword>
<proteinExistence type="predicted"/>
<evidence type="ECO:0000256" key="3">
    <source>
        <dbReference type="ARBA" id="ARBA00022989"/>
    </source>
</evidence>
<feature type="transmembrane region" description="Helical" evidence="5">
    <location>
        <begin position="21"/>
        <end position="44"/>
    </location>
</feature>
<dbReference type="EMBL" id="JBBMER010000001">
    <property type="protein sequence ID" value="MEQ2378737.1"/>
    <property type="molecule type" value="Genomic_DNA"/>
</dbReference>
<evidence type="ECO:0000313" key="6">
    <source>
        <dbReference type="EMBL" id="MEQ2378737.1"/>
    </source>
</evidence>
<name>A0ABV1BSL2_9FIRM</name>
<reference evidence="6 7" key="1">
    <citation type="submission" date="2024-03" db="EMBL/GenBank/DDBJ databases">
        <title>Human intestinal bacterial collection.</title>
        <authorList>
            <person name="Pauvert C."/>
            <person name="Hitch T.C.A."/>
            <person name="Clavel T."/>
        </authorList>
    </citation>
    <scope>NUCLEOTIDE SEQUENCE [LARGE SCALE GENOMIC DNA]</scope>
    <source>
        <strain evidence="6 7">CLA-AA-H255</strain>
    </source>
</reference>
<evidence type="ECO:0000256" key="2">
    <source>
        <dbReference type="ARBA" id="ARBA00022692"/>
    </source>
</evidence>
<evidence type="ECO:0008006" key="8">
    <source>
        <dbReference type="Google" id="ProtNLM"/>
    </source>
</evidence>
<feature type="transmembrane region" description="Helical" evidence="5">
    <location>
        <begin position="211"/>
        <end position="230"/>
    </location>
</feature>